<accession>A0ABX1Y2G3</accession>
<proteinExistence type="inferred from homology"/>
<evidence type="ECO:0000256" key="3">
    <source>
        <dbReference type="SAM" id="MobiDB-lite"/>
    </source>
</evidence>
<keyword evidence="6" id="KW-1185">Reference proteome</keyword>
<keyword evidence="4" id="KW-0812">Transmembrane</keyword>
<dbReference type="PANTHER" id="PTHR22550">
    <property type="entry name" value="SPORE GERMINATION PROTEIN"/>
    <property type="match status" value="1"/>
</dbReference>
<gene>
    <name evidence="5" type="ORF">GC098_23055</name>
</gene>
<dbReference type="Pfam" id="PF03323">
    <property type="entry name" value="GerA"/>
    <property type="match status" value="1"/>
</dbReference>
<evidence type="ECO:0000256" key="2">
    <source>
        <dbReference type="ARBA" id="ARBA00023136"/>
    </source>
</evidence>
<feature type="transmembrane region" description="Helical" evidence="4">
    <location>
        <begin position="439"/>
        <end position="462"/>
    </location>
</feature>
<dbReference type="InterPro" id="IPR004995">
    <property type="entry name" value="Spore_Ger"/>
</dbReference>
<organism evidence="5 6">
    <name type="scientific">Paenibacillus phytorum</name>
    <dbReference type="NCBI Taxonomy" id="2654977"/>
    <lineage>
        <taxon>Bacteria</taxon>
        <taxon>Bacillati</taxon>
        <taxon>Bacillota</taxon>
        <taxon>Bacilli</taxon>
        <taxon>Bacillales</taxon>
        <taxon>Paenibacillaceae</taxon>
        <taxon>Paenibacillus</taxon>
    </lineage>
</organism>
<feature type="transmembrane region" description="Helical" evidence="4">
    <location>
        <begin position="406"/>
        <end position="427"/>
    </location>
</feature>
<evidence type="ECO:0000256" key="4">
    <source>
        <dbReference type="SAM" id="Phobius"/>
    </source>
</evidence>
<feature type="region of interest" description="Disordered" evidence="3">
    <location>
        <begin position="507"/>
        <end position="526"/>
    </location>
</feature>
<feature type="transmembrane region" description="Helical" evidence="4">
    <location>
        <begin position="379"/>
        <end position="400"/>
    </location>
</feature>
<dbReference type="Proteomes" id="UP000616779">
    <property type="component" value="Unassembled WGS sequence"/>
</dbReference>
<keyword evidence="4" id="KW-1133">Transmembrane helix</keyword>
<evidence type="ECO:0000313" key="6">
    <source>
        <dbReference type="Proteomes" id="UP000616779"/>
    </source>
</evidence>
<comment type="similarity">
    <text evidence="1">Belongs to the GerABKA family.</text>
</comment>
<dbReference type="EMBL" id="WHOA01000153">
    <property type="protein sequence ID" value="NOU74240.1"/>
    <property type="molecule type" value="Genomic_DNA"/>
</dbReference>
<keyword evidence="2 4" id="KW-0472">Membrane</keyword>
<dbReference type="PANTHER" id="PTHR22550:SF5">
    <property type="entry name" value="LEUCINE ZIPPER PROTEIN 4"/>
    <property type="match status" value="1"/>
</dbReference>
<dbReference type="PIRSF" id="PIRSF005690">
    <property type="entry name" value="GerBA"/>
    <property type="match status" value="1"/>
</dbReference>
<dbReference type="InterPro" id="IPR050768">
    <property type="entry name" value="UPF0353/GerABKA_families"/>
</dbReference>
<feature type="compositionally biased region" description="Basic and acidic residues" evidence="3">
    <location>
        <begin position="515"/>
        <end position="526"/>
    </location>
</feature>
<protein>
    <submittedName>
        <fullName evidence="5">Spore germination protein</fullName>
    </submittedName>
</protein>
<feature type="transmembrane region" description="Helical" evidence="4">
    <location>
        <begin position="312"/>
        <end position="334"/>
    </location>
</feature>
<sequence>MRWLTAFRHKQPKNKLQAIVDNIPATPEPLIESFAERMAWLRTELDRCSDVVFREFTTESGVPGAVVFLQGMVDRMLFEIIVENGLQQLGTERPEAELAERISGLPGLPISSIMQTLSLTQALQLLLEGQMLMLLEGLKFIQIFPIRKIEKRAISEPTNEPVIRGPRESFVEDLETNITMIRRRIKHPALKTERLKFGTYTQTDVLLVYIDGICKKELIDEVKLRLGRIETDGVLAASYLEEYIEDNPYSPFPQLQTTERPDTVSAALLEGRIAILVDGTPMPILAPATMFMFLQSAEDYYERYIAATWIRWIRYFFLLISLMSPSIYVAVITFHPEMLPPNLLITVAAAREGIPFPAFVEAMLMEITFEALREGGLRIPKAIGQTISIIGALIIGQAAVEAGIVSAPMVIIVSLTGIASFVIPNYSFGLTIRLLRFPFMLLAGMFGMFGIVVSIFIIYLHLLGLRSFGTPYLAPTVPLRVKELKDVIVRAPWWKMSSRPVLFGTQGGTRQAVTHRPEVPKDWEGD</sequence>
<reference evidence="5 6" key="1">
    <citation type="submission" date="2019-10" db="EMBL/GenBank/DDBJ databases">
        <title>Description of Paenibacillus terrestris sp. nov.</title>
        <authorList>
            <person name="Carlier A."/>
            <person name="Qi S."/>
        </authorList>
    </citation>
    <scope>NUCLEOTIDE SEQUENCE [LARGE SCALE GENOMIC DNA]</scope>
    <source>
        <strain evidence="5 6">LMG 31458</strain>
    </source>
</reference>
<comment type="caution">
    <text evidence="5">The sequence shown here is derived from an EMBL/GenBank/DDBJ whole genome shotgun (WGS) entry which is preliminary data.</text>
</comment>
<evidence type="ECO:0000313" key="5">
    <source>
        <dbReference type="EMBL" id="NOU74240.1"/>
    </source>
</evidence>
<evidence type="ECO:0000256" key="1">
    <source>
        <dbReference type="ARBA" id="ARBA00005278"/>
    </source>
</evidence>
<dbReference type="RefSeq" id="WP_171645646.1">
    <property type="nucleotide sequence ID" value="NZ_WHOA01000153.1"/>
</dbReference>
<name>A0ABX1Y2G3_9BACL</name>